<name>J9Z8G6_LEPFM</name>
<dbReference type="PATRIC" id="fig|1048260.3.peg.572"/>
<reference evidence="8 9" key="1">
    <citation type="journal article" date="2011" name="J. Microbiol.">
        <title>Complete genome of Leptospirillum ferriphilum ML-04 provides insight into its physiology and environmental adaptation.</title>
        <authorList>
            <person name="Mi S."/>
            <person name="Song J."/>
            <person name="Lin J."/>
            <person name="Che Y."/>
            <person name="Zheng H."/>
            <person name="Lin J."/>
        </authorList>
    </citation>
    <scope>NUCLEOTIDE SEQUENCE [LARGE SCALE GENOMIC DNA]</scope>
    <source>
        <strain evidence="8 9">ML-04</strain>
    </source>
</reference>
<keyword evidence="5 6" id="KW-0233">DNA recombination</keyword>
<dbReference type="PANTHER" id="PTHR33217">
    <property type="entry name" value="TRANSPOSASE FOR INSERTION SEQUENCE ELEMENT IS1081"/>
    <property type="match status" value="1"/>
</dbReference>
<accession>J9Z8G6</accession>
<evidence type="ECO:0000313" key="8">
    <source>
        <dbReference type="EMBL" id="AFS52770.1"/>
    </source>
</evidence>
<dbReference type="HOGENOM" id="CLU_036805_8_2_0"/>
<evidence type="ECO:0000256" key="2">
    <source>
        <dbReference type="ARBA" id="ARBA00010961"/>
    </source>
</evidence>
<organism evidence="8 9">
    <name type="scientific">Leptospirillum ferriphilum (strain ML-04)</name>
    <dbReference type="NCBI Taxonomy" id="1048260"/>
    <lineage>
        <taxon>Bacteria</taxon>
        <taxon>Pseudomonadati</taxon>
        <taxon>Nitrospirota</taxon>
        <taxon>Nitrospiria</taxon>
        <taxon>Nitrospirales</taxon>
        <taxon>Nitrospiraceae</taxon>
        <taxon>Leptospirillum</taxon>
    </lineage>
</organism>
<protein>
    <recommendedName>
        <fullName evidence="6">Mutator family transposase</fullName>
    </recommendedName>
</protein>
<evidence type="ECO:0000313" key="9">
    <source>
        <dbReference type="Proteomes" id="UP000006177"/>
    </source>
</evidence>
<comment type="function">
    <text evidence="1 6">Required for the transposition of the insertion element.</text>
</comment>
<keyword evidence="4 6" id="KW-0238">DNA-binding</keyword>
<keyword evidence="6" id="KW-0814">Transposable element</keyword>
<dbReference type="KEGG" id="lfi:LFML04_0533"/>
<dbReference type="GO" id="GO:0003677">
    <property type="term" value="F:DNA binding"/>
    <property type="evidence" value="ECO:0007669"/>
    <property type="project" value="UniProtKB-UniRule"/>
</dbReference>
<keyword evidence="3 6" id="KW-0815">Transposition</keyword>
<dbReference type="AlphaFoldDB" id="J9Z8G6"/>
<dbReference type="Proteomes" id="UP000006177">
    <property type="component" value="Chromosome"/>
</dbReference>
<comment type="similarity">
    <text evidence="2 6">Belongs to the transposase mutator family.</text>
</comment>
<evidence type="ECO:0000256" key="6">
    <source>
        <dbReference type="RuleBase" id="RU365089"/>
    </source>
</evidence>
<evidence type="ECO:0000256" key="7">
    <source>
        <dbReference type="SAM" id="MobiDB-lite"/>
    </source>
</evidence>
<dbReference type="GO" id="GO:0004803">
    <property type="term" value="F:transposase activity"/>
    <property type="evidence" value="ECO:0007669"/>
    <property type="project" value="UniProtKB-UniRule"/>
</dbReference>
<feature type="region of interest" description="Disordered" evidence="7">
    <location>
        <begin position="173"/>
        <end position="204"/>
    </location>
</feature>
<dbReference type="EMBL" id="CP002919">
    <property type="protein sequence ID" value="AFS52770.1"/>
    <property type="molecule type" value="Genomic_DNA"/>
</dbReference>
<evidence type="ECO:0000256" key="3">
    <source>
        <dbReference type="ARBA" id="ARBA00022578"/>
    </source>
</evidence>
<evidence type="ECO:0000256" key="4">
    <source>
        <dbReference type="ARBA" id="ARBA00023125"/>
    </source>
</evidence>
<dbReference type="Pfam" id="PF00872">
    <property type="entry name" value="Transposase_mut"/>
    <property type="match status" value="1"/>
</dbReference>
<evidence type="ECO:0000256" key="5">
    <source>
        <dbReference type="ARBA" id="ARBA00023172"/>
    </source>
</evidence>
<dbReference type="PANTHER" id="PTHR33217:SF7">
    <property type="entry name" value="TRANSPOSASE FOR INSERTION SEQUENCE ELEMENT IS1081"/>
    <property type="match status" value="1"/>
</dbReference>
<evidence type="ECO:0000256" key="1">
    <source>
        <dbReference type="ARBA" id="ARBA00002190"/>
    </source>
</evidence>
<sequence length="204" mass="23232">MAALIATGITSEGQREILGLTLGDSENEASWNATLEDLKRRGLCGVDLIVSDDHKGLKNAARKHFQGVRWQRCQVHFLRNILGHAPASQRGTLAQALSRLFRSETMEEARTVRNEILRTFEKKAPEAMECPEEGFDETLNILTFPKKYRVRLRSTNSQERLNEEIRRRERVIRTSRTKTPPSVSLEPFSRSSMSNGVPGRNIWT</sequence>
<gene>
    <name evidence="8" type="ordered locus">LFML04_0533</name>
</gene>
<dbReference type="InterPro" id="IPR001207">
    <property type="entry name" value="Transposase_mutator"/>
</dbReference>
<dbReference type="GO" id="GO:0006313">
    <property type="term" value="P:DNA transposition"/>
    <property type="evidence" value="ECO:0007669"/>
    <property type="project" value="UniProtKB-UniRule"/>
</dbReference>
<proteinExistence type="inferred from homology"/>